<sequence>MFEPLRKIFRARSETPRPSVPDGERIYVIGDVHGRADLFKSLIGAVEDDDRQTSPAKTTIVLLGDLVDRGPDSAGVVAQARELQAQRPVRILAGNHEEMFLQSFEERSILRHFLKHGGRETLFSYGITRERYNESTLDELQDLMREAVPQADRDFLRGFEEYVIAGDYLFVHAGILPEVPLEEQSRHDLLWIRDRFLRHSAPHSHVVVHGHTICDPVAECANRIGIDTGAYRTGKLTALVLEGEARRYIQAVEDAGTITIRKMGTA</sequence>
<dbReference type="GO" id="GO:0008803">
    <property type="term" value="F:bis(5'-nucleosyl)-tetraphosphatase (symmetrical) activity"/>
    <property type="evidence" value="ECO:0007669"/>
    <property type="project" value="TreeGrafter"/>
</dbReference>
<keyword evidence="3" id="KW-1185">Reference proteome</keyword>
<dbReference type="PANTHER" id="PTHR42850">
    <property type="entry name" value="METALLOPHOSPHOESTERASE"/>
    <property type="match status" value="1"/>
</dbReference>
<dbReference type="GO" id="GO:0110154">
    <property type="term" value="P:RNA decapping"/>
    <property type="evidence" value="ECO:0007669"/>
    <property type="project" value="TreeGrafter"/>
</dbReference>
<dbReference type="Pfam" id="PF00149">
    <property type="entry name" value="Metallophos"/>
    <property type="match status" value="1"/>
</dbReference>
<evidence type="ECO:0000259" key="1">
    <source>
        <dbReference type="Pfam" id="PF00149"/>
    </source>
</evidence>
<reference evidence="2 3" key="1">
    <citation type="submission" date="2018-08" db="EMBL/GenBank/DDBJ databases">
        <title>Altererythrobacter sp.Ery1 and Ery12, the genome sequencing of novel strains in genus Alterythrobacter.</title>
        <authorList>
            <person name="Cheng H."/>
            <person name="Wu Y.-H."/>
            <person name="Fang C."/>
            <person name="Xu X.-W."/>
        </authorList>
    </citation>
    <scope>NUCLEOTIDE SEQUENCE [LARGE SCALE GENOMIC DNA]</scope>
    <source>
        <strain evidence="2 3">Ery1</strain>
    </source>
</reference>
<accession>A0A418NHA8</accession>
<comment type="caution">
    <text evidence="2">The sequence shown here is derived from an EMBL/GenBank/DDBJ whole genome shotgun (WGS) entry which is preliminary data.</text>
</comment>
<dbReference type="EMBL" id="QXFK01000016">
    <property type="protein sequence ID" value="RIV77978.1"/>
    <property type="molecule type" value="Genomic_DNA"/>
</dbReference>
<proteinExistence type="predicted"/>
<dbReference type="GO" id="GO:0005737">
    <property type="term" value="C:cytoplasm"/>
    <property type="evidence" value="ECO:0007669"/>
    <property type="project" value="TreeGrafter"/>
</dbReference>
<dbReference type="Gene3D" id="3.60.21.10">
    <property type="match status" value="1"/>
</dbReference>
<gene>
    <name evidence="2" type="ORF">D2V04_08775</name>
</gene>
<dbReference type="InterPro" id="IPR004843">
    <property type="entry name" value="Calcineurin-like_PHP"/>
</dbReference>
<feature type="domain" description="Calcineurin-like phosphoesterase" evidence="1">
    <location>
        <begin position="25"/>
        <end position="211"/>
    </location>
</feature>
<dbReference type="AlphaFoldDB" id="A0A418NHA8"/>
<dbReference type="CDD" id="cd00144">
    <property type="entry name" value="MPP_PPP_family"/>
    <property type="match status" value="1"/>
</dbReference>
<evidence type="ECO:0000313" key="2">
    <source>
        <dbReference type="EMBL" id="RIV77978.1"/>
    </source>
</evidence>
<dbReference type="GO" id="GO:0016791">
    <property type="term" value="F:phosphatase activity"/>
    <property type="evidence" value="ECO:0007669"/>
    <property type="project" value="TreeGrafter"/>
</dbReference>
<dbReference type="Proteomes" id="UP000285092">
    <property type="component" value="Unassembled WGS sequence"/>
</dbReference>
<evidence type="ECO:0000313" key="3">
    <source>
        <dbReference type="Proteomes" id="UP000285092"/>
    </source>
</evidence>
<organism evidence="2 3">
    <name type="scientific">Pelagerythrobacter aerophilus</name>
    <dbReference type="NCBI Taxonomy" id="2306995"/>
    <lineage>
        <taxon>Bacteria</taxon>
        <taxon>Pseudomonadati</taxon>
        <taxon>Pseudomonadota</taxon>
        <taxon>Alphaproteobacteria</taxon>
        <taxon>Sphingomonadales</taxon>
        <taxon>Erythrobacteraceae</taxon>
        <taxon>Pelagerythrobacter</taxon>
    </lineage>
</organism>
<dbReference type="InterPro" id="IPR050126">
    <property type="entry name" value="Ap4A_hydrolase"/>
</dbReference>
<dbReference type="InterPro" id="IPR029052">
    <property type="entry name" value="Metallo-depent_PP-like"/>
</dbReference>
<dbReference type="OrthoDB" id="9807890at2"/>
<dbReference type="SUPFAM" id="SSF56300">
    <property type="entry name" value="Metallo-dependent phosphatases"/>
    <property type="match status" value="1"/>
</dbReference>
<dbReference type="RefSeq" id="WP_119513138.1">
    <property type="nucleotide sequence ID" value="NZ_QXFK01000016.1"/>
</dbReference>
<protein>
    <submittedName>
        <fullName evidence="2">Serine/threonine protein phosphatase</fullName>
    </submittedName>
</protein>
<name>A0A418NHA8_9SPHN</name>
<dbReference type="PANTHER" id="PTHR42850:SF4">
    <property type="entry name" value="ZINC-DEPENDENT ENDOPOLYPHOSPHATASE"/>
    <property type="match status" value="1"/>
</dbReference>